<comment type="pathway">
    <text evidence="1 6">Purine metabolism; IMP biosynthesis via de novo pathway; N(2)-formyl-N(1)-(5-phospho-D-ribosyl)glycinamide from N(1)-(5-phospho-D-ribosyl)glycinamide (10-formyl THF route): step 1/1.</text>
</comment>
<dbReference type="CDD" id="cd08645">
    <property type="entry name" value="FMT_core_GART"/>
    <property type="match status" value="1"/>
</dbReference>
<organism evidence="8 9">
    <name type="scientific">Gemella haemolysans</name>
    <dbReference type="NCBI Taxonomy" id="1379"/>
    <lineage>
        <taxon>Bacteria</taxon>
        <taxon>Bacillati</taxon>
        <taxon>Bacillota</taxon>
        <taxon>Bacilli</taxon>
        <taxon>Bacillales</taxon>
        <taxon>Gemellaceae</taxon>
        <taxon>Gemella</taxon>
    </lineage>
</organism>
<dbReference type="RefSeq" id="WP_060914742.1">
    <property type="nucleotide sequence ID" value="NZ_KQ959993.1"/>
</dbReference>
<dbReference type="GO" id="GO:0006189">
    <property type="term" value="P:'de novo' IMP biosynthetic process"/>
    <property type="evidence" value="ECO:0007669"/>
    <property type="project" value="UniProtKB-UniRule"/>
</dbReference>
<dbReference type="EMBL" id="LSDC01000124">
    <property type="protein sequence ID" value="KXB57548.1"/>
    <property type="molecule type" value="Genomic_DNA"/>
</dbReference>
<proteinExistence type="inferred from homology"/>
<evidence type="ECO:0000256" key="1">
    <source>
        <dbReference type="ARBA" id="ARBA00005054"/>
    </source>
</evidence>
<feature type="site" description="Raises pKa of active site His" evidence="6">
    <location>
        <position position="142"/>
    </location>
</feature>
<dbReference type="PANTHER" id="PTHR43369:SF2">
    <property type="entry name" value="PHOSPHORIBOSYLGLYCINAMIDE FORMYLTRANSFERASE"/>
    <property type="match status" value="1"/>
</dbReference>
<dbReference type="InterPro" id="IPR002376">
    <property type="entry name" value="Formyl_transf_N"/>
</dbReference>
<evidence type="ECO:0000256" key="2">
    <source>
        <dbReference type="ARBA" id="ARBA00022679"/>
    </source>
</evidence>
<dbReference type="STRING" id="1379.HMPREF3186_01702"/>
<dbReference type="EC" id="2.1.2.2" evidence="6"/>
<keyword evidence="2 6" id="KW-0808">Transferase</keyword>
<feature type="binding site" evidence="6">
    <location>
        <begin position="12"/>
        <end position="14"/>
    </location>
    <ligand>
        <name>N(1)-(5-phospho-beta-D-ribosyl)glycinamide</name>
        <dbReference type="ChEBI" id="CHEBI:143788"/>
    </ligand>
</feature>
<dbReference type="NCBIfam" id="TIGR00639">
    <property type="entry name" value="PurN"/>
    <property type="match status" value="1"/>
</dbReference>
<dbReference type="GO" id="GO:0005829">
    <property type="term" value="C:cytosol"/>
    <property type="evidence" value="ECO:0007669"/>
    <property type="project" value="TreeGrafter"/>
</dbReference>
<feature type="binding site" evidence="6">
    <location>
        <begin position="87"/>
        <end position="90"/>
    </location>
    <ligand>
        <name>(6R)-10-formyltetrahydrofolate</name>
        <dbReference type="ChEBI" id="CHEBI:195366"/>
    </ligand>
</feature>
<feature type="binding site" evidence="6">
    <location>
        <position position="104"/>
    </location>
    <ligand>
        <name>(6R)-10-formyltetrahydrofolate</name>
        <dbReference type="ChEBI" id="CHEBI:195366"/>
    </ligand>
</feature>
<dbReference type="InterPro" id="IPR036477">
    <property type="entry name" value="Formyl_transf_N_sf"/>
</dbReference>
<dbReference type="PANTHER" id="PTHR43369">
    <property type="entry name" value="PHOSPHORIBOSYLGLYCINAMIDE FORMYLTRANSFERASE"/>
    <property type="match status" value="1"/>
</dbReference>
<dbReference type="UniPathway" id="UPA00074">
    <property type="reaction ID" value="UER00126"/>
</dbReference>
<comment type="function">
    <text evidence="6">Catalyzes the transfer of a formyl group from 10-formyltetrahydrofolate to 5-phospho-ribosyl-glycinamide (GAR), producing 5-phospho-ribosyl-N-formylglycinamide (FGAR) and tetrahydrofolate.</text>
</comment>
<evidence type="ECO:0000256" key="3">
    <source>
        <dbReference type="ARBA" id="ARBA00022755"/>
    </source>
</evidence>
<dbReference type="SUPFAM" id="SSF53328">
    <property type="entry name" value="Formyltransferase"/>
    <property type="match status" value="1"/>
</dbReference>
<evidence type="ECO:0000256" key="5">
    <source>
        <dbReference type="ARBA" id="ARBA00047664"/>
    </source>
</evidence>
<dbReference type="InterPro" id="IPR001555">
    <property type="entry name" value="GART_AS"/>
</dbReference>
<dbReference type="GO" id="GO:0004644">
    <property type="term" value="F:phosphoribosylglycinamide formyltransferase activity"/>
    <property type="evidence" value="ECO:0007669"/>
    <property type="project" value="UniProtKB-UniRule"/>
</dbReference>
<dbReference type="InterPro" id="IPR004607">
    <property type="entry name" value="GART"/>
</dbReference>
<dbReference type="OrthoDB" id="9806170at2"/>
<name>A0A133ZQ49_9BACL</name>
<feature type="domain" description="Formyl transferase N-terminal" evidence="7">
    <location>
        <begin position="2"/>
        <end position="179"/>
    </location>
</feature>
<dbReference type="PATRIC" id="fig|1379.3.peg.1693"/>
<dbReference type="Gene3D" id="3.40.50.170">
    <property type="entry name" value="Formyl transferase, N-terminal domain"/>
    <property type="match status" value="1"/>
</dbReference>
<evidence type="ECO:0000259" key="7">
    <source>
        <dbReference type="Pfam" id="PF00551"/>
    </source>
</evidence>
<evidence type="ECO:0000313" key="8">
    <source>
        <dbReference type="EMBL" id="KXB57548.1"/>
    </source>
</evidence>
<evidence type="ECO:0000256" key="4">
    <source>
        <dbReference type="ARBA" id="ARBA00038440"/>
    </source>
</evidence>
<dbReference type="AlphaFoldDB" id="A0A133ZQ49"/>
<dbReference type="Pfam" id="PF00551">
    <property type="entry name" value="Formyl_trans_N"/>
    <property type="match status" value="1"/>
</dbReference>
<comment type="similarity">
    <text evidence="4 6">Belongs to the GART family.</text>
</comment>
<dbReference type="PROSITE" id="PS00373">
    <property type="entry name" value="GART"/>
    <property type="match status" value="1"/>
</dbReference>
<protein>
    <recommendedName>
        <fullName evidence="6">Phosphoribosylglycinamide formyltransferase</fullName>
        <ecNumber evidence="6">2.1.2.2</ecNumber>
    </recommendedName>
    <alternativeName>
        <fullName evidence="6">5'-phosphoribosylglycinamide transformylase</fullName>
    </alternativeName>
    <alternativeName>
        <fullName evidence="6">GAR transformylase</fullName>
        <shortName evidence="6">GART</shortName>
    </alternativeName>
</protein>
<comment type="catalytic activity">
    <reaction evidence="5 6">
        <text>N(1)-(5-phospho-beta-D-ribosyl)glycinamide + (6R)-10-formyltetrahydrofolate = N(2)-formyl-N(1)-(5-phospho-beta-D-ribosyl)glycinamide + (6S)-5,6,7,8-tetrahydrofolate + H(+)</text>
        <dbReference type="Rhea" id="RHEA:15053"/>
        <dbReference type="ChEBI" id="CHEBI:15378"/>
        <dbReference type="ChEBI" id="CHEBI:57453"/>
        <dbReference type="ChEBI" id="CHEBI:143788"/>
        <dbReference type="ChEBI" id="CHEBI:147286"/>
        <dbReference type="ChEBI" id="CHEBI:195366"/>
        <dbReference type="EC" id="2.1.2.2"/>
    </reaction>
</comment>
<feature type="active site" description="Proton donor" evidence="6">
    <location>
        <position position="106"/>
    </location>
</feature>
<gene>
    <name evidence="6" type="primary">purN</name>
    <name evidence="8" type="ORF">HMPREF3186_01702</name>
</gene>
<sequence length="187" mass="21410">MKKVAIFASGTGSNFEKIADDERLKDKISIELLVCDRKDAAVIRKAHDRNIKVFIFSAKDFESKEAYESVILEKVKDLDYIFLAGYMRIISPFFLERYKKTILNLHPSLLPKFKGKDAIEQAFNAGEKEIGISIHYVNEELDGGEVIAQRSFEVSDEDTIETVTEKVHKLEHKLYPEVILKLVEEAL</sequence>
<evidence type="ECO:0000313" key="9">
    <source>
        <dbReference type="Proteomes" id="UP000070355"/>
    </source>
</evidence>
<keyword evidence="3 6" id="KW-0658">Purine biosynthesis</keyword>
<evidence type="ECO:0000256" key="6">
    <source>
        <dbReference type="HAMAP-Rule" id="MF_01930"/>
    </source>
</evidence>
<reference evidence="9" key="1">
    <citation type="submission" date="2016-01" db="EMBL/GenBank/DDBJ databases">
        <authorList>
            <person name="Mitreva M."/>
            <person name="Pepin K.H."/>
            <person name="Mihindukulasuriya K.A."/>
            <person name="Fulton R."/>
            <person name="Fronick C."/>
            <person name="O'Laughlin M."/>
            <person name="Miner T."/>
            <person name="Herter B."/>
            <person name="Rosa B.A."/>
            <person name="Cordes M."/>
            <person name="Tomlinson C."/>
            <person name="Wollam A."/>
            <person name="Palsikar V.B."/>
            <person name="Mardis E.R."/>
            <person name="Wilson R.K."/>
        </authorList>
    </citation>
    <scope>NUCLEOTIDE SEQUENCE [LARGE SCALE GENOMIC DNA]</scope>
    <source>
        <strain evidence="9">DNF01167</strain>
    </source>
</reference>
<dbReference type="HAMAP" id="MF_01930">
    <property type="entry name" value="PurN"/>
    <property type="match status" value="1"/>
</dbReference>
<dbReference type="Proteomes" id="UP000070355">
    <property type="component" value="Unassembled WGS sequence"/>
</dbReference>
<accession>A0A133ZQ49</accession>
<feature type="binding site" evidence="6">
    <location>
        <position position="64"/>
    </location>
    <ligand>
        <name>(6R)-10-formyltetrahydrofolate</name>
        <dbReference type="ChEBI" id="CHEBI:195366"/>
    </ligand>
</feature>
<comment type="caution">
    <text evidence="8">The sequence shown here is derived from an EMBL/GenBank/DDBJ whole genome shotgun (WGS) entry which is preliminary data.</text>
</comment>